<comment type="similarity">
    <text evidence="1">Belongs to the universal stress protein A family.</text>
</comment>
<dbReference type="InterPro" id="IPR006016">
    <property type="entry name" value="UspA"/>
</dbReference>
<organism evidence="3 4">
    <name type="scientific">Fulvivirga sediminis</name>
    <dbReference type="NCBI Taxonomy" id="2803949"/>
    <lineage>
        <taxon>Bacteria</taxon>
        <taxon>Pseudomonadati</taxon>
        <taxon>Bacteroidota</taxon>
        <taxon>Cytophagia</taxon>
        <taxon>Cytophagales</taxon>
        <taxon>Fulvivirgaceae</taxon>
        <taxon>Fulvivirga</taxon>
    </lineage>
</organism>
<dbReference type="CDD" id="cd00293">
    <property type="entry name" value="USP-like"/>
    <property type="match status" value="2"/>
</dbReference>
<dbReference type="RefSeq" id="WP_202246052.1">
    <property type="nucleotide sequence ID" value="NZ_JAESIY010000011.1"/>
</dbReference>
<dbReference type="Pfam" id="PF00582">
    <property type="entry name" value="Usp"/>
    <property type="match status" value="2"/>
</dbReference>
<keyword evidence="4" id="KW-1185">Reference proteome</keyword>
<dbReference type="PANTHER" id="PTHR46268:SF22">
    <property type="entry name" value="SENSOR PROTEIN KDPD-RELATED"/>
    <property type="match status" value="1"/>
</dbReference>
<feature type="domain" description="UspA" evidence="2">
    <location>
        <begin position="1"/>
        <end position="146"/>
    </location>
</feature>
<evidence type="ECO:0000256" key="1">
    <source>
        <dbReference type="ARBA" id="ARBA00008791"/>
    </source>
</evidence>
<comment type="caution">
    <text evidence="3">The sequence shown here is derived from an EMBL/GenBank/DDBJ whole genome shotgun (WGS) entry which is preliminary data.</text>
</comment>
<dbReference type="PRINTS" id="PR01438">
    <property type="entry name" value="UNVRSLSTRESS"/>
</dbReference>
<proteinExistence type="inferred from homology"/>
<sequence length="287" mass="32225">MKRILVPVDFSEQAKFALNFASELNDIHKDVKVTVLHAVEHPLESYLDPTGLAVGMGADAELMQVMKENATKAMKTFIEETLNEAQAQQVNFKIVMGTAYECIQEELEEEDYYMVIMGTKGASGIKEMFVGSNAEKVVRLANCPVITLTRQVCLKTIKNIVFATATLADISKELLAEIKQLQELFDARIQLVRINTPNNFERDSVVKQALQQIADRYRLTNYTLNIYNDQYEEQGIIAFAEEIGADMIAIGTHGRQGLAHLLYGSLAEDIVNHASYPIWTYHISETV</sequence>
<evidence type="ECO:0000313" key="3">
    <source>
        <dbReference type="EMBL" id="MBL3658261.1"/>
    </source>
</evidence>
<dbReference type="InterPro" id="IPR006015">
    <property type="entry name" value="Universal_stress_UspA"/>
</dbReference>
<evidence type="ECO:0000313" key="4">
    <source>
        <dbReference type="Proteomes" id="UP000659388"/>
    </source>
</evidence>
<name>A0A937FAF1_9BACT</name>
<dbReference type="Gene3D" id="3.40.50.620">
    <property type="entry name" value="HUPs"/>
    <property type="match status" value="2"/>
</dbReference>
<dbReference type="Proteomes" id="UP000659388">
    <property type="component" value="Unassembled WGS sequence"/>
</dbReference>
<dbReference type="InterPro" id="IPR014729">
    <property type="entry name" value="Rossmann-like_a/b/a_fold"/>
</dbReference>
<dbReference type="AlphaFoldDB" id="A0A937FAF1"/>
<gene>
    <name evidence="3" type="ORF">JL102_19065</name>
</gene>
<dbReference type="SUPFAM" id="SSF52402">
    <property type="entry name" value="Adenine nucleotide alpha hydrolases-like"/>
    <property type="match status" value="2"/>
</dbReference>
<dbReference type="PANTHER" id="PTHR46268">
    <property type="entry name" value="STRESS RESPONSE PROTEIN NHAX"/>
    <property type="match status" value="1"/>
</dbReference>
<reference evidence="3" key="1">
    <citation type="submission" date="2021-01" db="EMBL/GenBank/DDBJ databases">
        <title>Fulvivirga kasyanovii gen. nov., sp nov., a novel member of the phylum Bacteroidetes isolated from seawater in a mussel farm.</title>
        <authorList>
            <person name="Zhao L.-H."/>
            <person name="Wang Z.-J."/>
        </authorList>
    </citation>
    <scope>NUCLEOTIDE SEQUENCE</scope>
    <source>
        <strain evidence="3">2943</strain>
    </source>
</reference>
<evidence type="ECO:0000259" key="2">
    <source>
        <dbReference type="Pfam" id="PF00582"/>
    </source>
</evidence>
<dbReference type="EMBL" id="JAESIY010000011">
    <property type="protein sequence ID" value="MBL3658261.1"/>
    <property type="molecule type" value="Genomic_DNA"/>
</dbReference>
<feature type="domain" description="UspA" evidence="2">
    <location>
        <begin position="232"/>
        <end position="280"/>
    </location>
</feature>
<accession>A0A937FAF1</accession>
<protein>
    <submittedName>
        <fullName evidence="3">Universal stress protein</fullName>
    </submittedName>
</protein>